<dbReference type="AlphaFoldDB" id="A0A0A5GEE7"/>
<accession>A0A0A5GEE7</accession>
<evidence type="ECO:0000313" key="2">
    <source>
        <dbReference type="EMBL" id="KGX89583.1"/>
    </source>
</evidence>
<gene>
    <name evidence="2" type="ORF">N783_05445</name>
</gene>
<dbReference type="Pfam" id="PF11638">
    <property type="entry name" value="DnaA_N"/>
    <property type="match status" value="1"/>
</dbReference>
<evidence type="ECO:0000313" key="3">
    <source>
        <dbReference type="Proteomes" id="UP000030403"/>
    </source>
</evidence>
<sequence length="159" mass="18351">MNENWSKVLQKLQKDIPKPSFETWLSKTTGEVQGEIVVVHAPDEFARDWIDSRYKDLIRKAAEDVTGKEVNVVVQSGLEEVEHVQPLYESSAKPVPSLEERVKKIEKHLNLEDDQQEDPVSYITGQILALDHKAQKKLIQTLQNEHELPILEWTQDKET</sequence>
<name>A0A0A5GEE7_9BACI</name>
<protein>
    <recommendedName>
        <fullName evidence="1">DnaA N-terminal domain-containing protein</fullName>
    </recommendedName>
</protein>
<comment type="caution">
    <text evidence="2">The sequence shown here is derived from an EMBL/GenBank/DDBJ whole genome shotgun (WGS) entry which is preliminary data.</text>
</comment>
<reference evidence="2 3" key="1">
    <citation type="submission" date="2013-08" db="EMBL/GenBank/DDBJ databases">
        <authorList>
            <person name="Huang J."/>
            <person name="Wang G."/>
        </authorList>
    </citation>
    <scope>NUCLEOTIDE SEQUENCE [LARGE SCALE GENOMIC DNA]</scope>
    <source>
        <strain evidence="2 3">BH030004</strain>
    </source>
</reference>
<proteinExistence type="predicted"/>
<dbReference type="Proteomes" id="UP000030403">
    <property type="component" value="Unassembled WGS sequence"/>
</dbReference>
<evidence type="ECO:0000259" key="1">
    <source>
        <dbReference type="Pfam" id="PF11638"/>
    </source>
</evidence>
<dbReference type="RefSeq" id="WP_027445559.1">
    <property type="nucleotide sequence ID" value="NZ_AULJ01000012.1"/>
</dbReference>
<dbReference type="InterPro" id="IPR038454">
    <property type="entry name" value="DnaA_N_sf"/>
</dbReference>
<dbReference type="InterPro" id="IPR024633">
    <property type="entry name" value="DnaA_N_dom"/>
</dbReference>
<dbReference type="EMBL" id="AVPF01000014">
    <property type="protein sequence ID" value="KGX89583.1"/>
    <property type="molecule type" value="Genomic_DNA"/>
</dbReference>
<organism evidence="2 3">
    <name type="scientific">Pontibacillus marinus BH030004 = DSM 16465</name>
    <dbReference type="NCBI Taxonomy" id="1385511"/>
    <lineage>
        <taxon>Bacteria</taxon>
        <taxon>Bacillati</taxon>
        <taxon>Bacillota</taxon>
        <taxon>Bacilli</taxon>
        <taxon>Bacillales</taxon>
        <taxon>Bacillaceae</taxon>
        <taxon>Pontibacillus</taxon>
    </lineage>
</organism>
<dbReference type="STRING" id="1385511.GCA_000425225_01202"/>
<keyword evidence="3" id="KW-1185">Reference proteome</keyword>
<dbReference type="eggNOG" id="COG0593">
    <property type="taxonomic scope" value="Bacteria"/>
</dbReference>
<feature type="domain" description="DnaA N-terminal" evidence="1">
    <location>
        <begin position="3"/>
        <end position="63"/>
    </location>
</feature>
<dbReference type="Gene3D" id="3.30.300.180">
    <property type="match status" value="1"/>
</dbReference>